<dbReference type="PANTHER" id="PTHR12307">
    <property type="entry name" value="PROTEIN PHOSPHATASE 1 REGULATORY SUBUNIT"/>
    <property type="match status" value="1"/>
</dbReference>
<evidence type="ECO:0000313" key="3">
    <source>
        <dbReference type="Proteomes" id="UP001235939"/>
    </source>
</evidence>
<dbReference type="InterPro" id="IPR050782">
    <property type="entry name" value="PP1_regulatory_subunit_3"/>
</dbReference>
<gene>
    <name evidence="2" type="ORF">LAZ67_1002568</name>
</gene>
<feature type="domain" description="CBM21" evidence="1">
    <location>
        <begin position="116"/>
        <end position="228"/>
    </location>
</feature>
<protein>
    <submittedName>
        <fullName evidence="2">PPP1R3B</fullName>
    </submittedName>
</protein>
<dbReference type="InterPro" id="IPR005036">
    <property type="entry name" value="CBM21_dom"/>
</dbReference>
<proteinExistence type="predicted"/>
<accession>A0ABY6JWH8</accession>
<evidence type="ECO:0000259" key="1">
    <source>
        <dbReference type="PROSITE" id="PS51159"/>
    </source>
</evidence>
<reference evidence="2 3" key="1">
    <citation type="submission" date="2022-01" db="EMBL/GenBank/DDBJ databases">
        <title>A chromosomal length assembly of Cordylochernes scorpioides.</title>
        <authorList>
            <person name="Zeh D."/>
            <person name="Zeh J."/>
        </authorList>
    </citation>
    <scope>NUCLEOTIDE SEQUENCE [LARGE SCALE GENOMIC DNA]</scope>
    <source>
        <strain evidence="2">IN4F17</strain>
        <tissue evidence="2">Whole Body</tissue>
    </source>
</reference>
<name>A0ABY6JWH8_9ARAC</name>
<sequence length="346" mass="38856">MLLSSSPPVFNTLGYGPINRIVGVTETFNNLNIHFNRVSTPRRPPGAKKRVLFADDCGLKLTQVRYLTEPSDSPPRWSDDFVAKITCKAPDADSAAARADWQPGFVQPASDYMAFRAKLETQCVSLENVFVRQNGAALAGTVKVKNLCFHKEVFIRLTCNQWKSSTDVSATFASTGQDNMPNLFDTFSFEYKIPPEALKSKLIEFCVCFKTNNQEFWDNKNGENFKVHLHEKPGGRQPNSNANQKFLDIFHEEVRSPWSEFAIWNDLITDRPYCNSPCKGQGTKKNLALPKEGPSQDGGSSIEQQRLHVVQAIIIMHNNLILQHDNAPAHNATVVKNTIKDLGWEL</sequence>
<dbReference type="Pfam" id="PF03370">
    <property type="entry name" value="CBM_21"/>
    <property type="match status" value="1"/>
</dbReference>
<dbReference type="InterPro" id="IPR038175">
    <property type="entry name" value="CBM21_dom_sf"/>
</dbReference>
<dbReference type="EMBL" id="CP092863">
    <property type="protein sequence ID" value="UYV60843.1"/>
    <property type="molecule type" value="Genomic_DNA"/>
</dbReference>
<dbReference type="PANTHER" id="PTHR12307:SF48">
    <property type="entry name" value="PROTEIN PHOSPHATASE 1 REGULATORY SUBUNIT"/>
    <property type="match status" value="1"/>
</dbReference>
<evidence type="ECO:0000313" key="2">
    <source>
        <dbReference type="EMBL" id="UYV60843.1"/>
    </source>
</evidence>
<dbReference type="PROSITE" id="PS51159">
    <property type="entry name" value="CBM21"/>
    <property type="match status" value="1"/>
</dbReference>
<organism evidence="2 3">
    <name type="scientific">Cordylochernes scorpioides</name>
    <dbReference type="NCBI Taxonomy" id="51811"/>
    <lineage>
        <taxon>Eukaryota</taxon>
        <taxon>Metazoa</taxon>
        <taxon>Ecdysozoa</taxon>
        <taxon>Arthropoda</taxon>
        <taxon>Chelicerata</taxon>
        <taxon>Arachnida</taxon>
        <taxon>Pseudoscorpiones</taxon>
        <taxon>Cheliferoidea</taxon>
        <taxon>Chernetidae</taxon>
        <taxon>Cordylochernes</taxon>
    </lineage>
</organism>
<keyword evidence="3" id="KW-1185">Reference proteome</keyword>
<dbReference type="Proteomes" id="UP001235939">
    <property type="component" value="Chromosome 01"/>
</dbReference>
<dbReference type="Gene3D" id="2.60.40.2440">
    <property type="entry name" value="Carbohydrate binding type-21 domain"/>
    <property type="match status" value="1"/>
</dbReference>